<organism evidence="14 15">
    <name type="scientific">Candidatus Mcinerneyibacterium aminivorans</name>
    <dbReference type="NCBI Taxonomy" id="2703815"/>
    <lineage>
        <taxon>Bacteria</taxon>
        <taxon>Candidatus Macinerneyibacteriota</taxon>
        <taxon>Candidatus Mcinerneyibacteria</taxon>
        <taxon>Candidatus Mcinerneyibacteriales</taxon>
        <taxon>Candidatus Mcinerneyibacteriaceae</taxon>
        <taxon>Candidatus Mcinerneyibacterium</taxon>
    </lineage>
</organism>
<reference evidence="14" key="1">
    <citation type="submission" date="2019-08" db="EMBL/GenBank/DDBJ databases">
        <title>Genomic characterization of a novel candidate phylum (ARYD3) from a high temperature, high salinity tertiary oil reservoir in north central Oklahoma, USA.</title>
        <authorList>
            <person name="Youssef N.H."/>
            <person name="Yadav A."/>
            <person name="Elshahed M.S."/>
        </authorList>
    </citation>
    <scope>NUCLEOTIDE SEQUENCE [LARGE SCALE GENOMIC DNA]</scope>
    <source>
        <strain evidence="14">ARYD3</strain>
    </source>
</reference>
<comment type="caution">
    <text evidence="14">The sequence shown here is derived from an EMBL/GenBank/DDBJ whole genome shotgun (WGS) entry which is preliminary data.</text>
</comment>
<keyword evidence="4" id="KW-1003">Cell membrane</keyword>
<evidence type="ECO:0000313" key="14">
    <source>
        <dbReference type="EMBL" id="TYB31391.1"/>
    </source>
</evidence>
<keyword evidence="15" id="KW-1185">Reference proteome</keyword>
<evidence type="ECO:0000256" key="5">
    <source>
        <dbReference type="ARBA" id="ARBA00022553"/>
    </source>
</evidence>
<dbReference type="SUPFAM" id="SSF55874">
    <property type="entry name" value="ATPase domain of HSP90 chaperone/DNA topoisomerase II/histidine kinase"/>
    <property type="match status" value="1"/>
</dbReference>
<dbReference type="SUPFAM" id="SSF47384">
    <property type="entry name" value="Homodimeric domain of signal transducing histidine kinase"/>
    <property type="match status" value="1"/>
</dbReference>
<accession>A0A5D0MIP7</accession>
<evidence type="ECO:0000256" key="1">
    <source>
        <dbReference type="ARBA" id="ARBA00000085"/>
    </source>
</evidence>
<keyword evidence="8" id="KW-0418">Kinase</keyword>
<protein>
    <recommendedName>
        <fullName evidence="3">histidine kinase</fullName>
        <ecNumber evidence="3">2.7.13.3</ecNumber>
    </recommendedName>
</protein>
<dbReference type="PANTHER" id="PTHR45453">
    <property type="entry name" value="PHOSPHATE REGULON SENSOR PROTEIN PHOR"/>
    <property type="match status" value="1"/>
</dbReference>
<dbReference type="PROSITE" id="PS50885">
    <property type="entry name" value="HAMP"/>
    <property type="match status" value="1"/>
</dbReference>
<comment type="subcellular location">
    <subcellularLocation>
        <location evidence="2">Cell membrane</location>
        <topology evidence="2">Multi-pass membrane protein</topology>
    </subcellularLocation>
</comment>
<dbReference type="InterPro" id="IPR036890">
    <property type="entry name" value="HATPase_C_sf"/>
</dbReference>
<dbReference type="Gene3D" id="3.30.565.10">
    <property type="entry name" value="Histidine kinase-like ATPase, C-terminal domain"/>
    <property type="match status" value="1"/>
</dbReference>
<evidence type="ECO:0000256" key="4">
    <source>
        <dbReference type="ARBA" id="ARBA00022475"/>
    </source>
</evidence>
<dbReference type="GO" id="GO:0000155">
    <property type="term" value="F:phosphorelay sensor kinase activity"/>
    <property type="evidence" value="ECO:0007669"/>
    <property type="project" value="InterPro"/>
</dbReference>
<proteinExistence type="predicted"/>
<keyword evidence="9 11" id="KW-1133">Transmembrane helix</keyword>
<evidence type="ECO:0000256" key="9">
    <source>
        <dbReference type="ARBA" id="ARBA00022989"/>
    </source>
</evidence>
<dbReference type="GO" id="GO:0016036">
    <property type="term" value="P:cellular response to phosphate starvation"/>
    <property type="evidence" value="ECO:0007669"/>
    <property type="project" value="TreeGrafter"/>
</dbReference>
<dbReference type="PROSITE" id="PS50109">
    <property type="entry name" value="HIS_KIN"/>
    <property type="match status" value="1"/>
</dbReference>
<dbReference type="InterPro" id="IPR050351">
    <property type="entry name" value="BphY/WalK/GraS-like"/>
</dbReference>
<dbReference type="PANTHER" id="PTHR45453:SF2">
    <property type="entry name" value="HISTIDINE KINASE"/>
    <property type="match status" value="1"/>
</dbReference>
<dbReference type="SMART" id="SM00388">
    <property type="entry name" value="HisKA"/>
    <property type="match status" value="1"/>
</dbReference>
<evidence type="ECO:0000256" key="3">
    <source>
        <dbReference type="ARBA" id="ARBA00012438"/>
    </source>
</evidence>
<evidence type="ECO:0000256" key="2">
    <source>
        <dbReference type="ARBA" id="ARBA00004651"/>
    </source>
</evidence>
<dbReference type="CDD" id="cd00082">
    <property type="entry name" value="HisKA"/>
    <property type="match status" value="1"/>
</dbReference>
<sequence>MKKRIFAVILVFIIVFILLGKFSFSAVNNYTYWQLENHLKSNINYLNTLTQSQEELKKNYEKMAATGIFDSIYIVNKDEFVGKIDINLKNNIREIDNKKKLYINNKLYILTNINDNKIVVSKEIPENYWSNMLINNLLIYYSIIFLFSLIFIYITYLLIINPINKLKRNTQEISNGQFHLDIDIEGSKEVNELVDNFKKMKDRILRDIDLLKFVINNMKLGFILFNNKGEITLINDEARKELNISKNNDINILDLFSFITSESKRKNQLFSAYKIATINGEPFFADIVYTSFKWKENYENVIIFKKINSIVKNEDKKLKSSIEYISSTLAHEIKNPLNVISMILQTLRKKYNESEMWNDIEEEIHKINYIINNLLNLIKYDNEFFNLKEFLENIIAKWRKLFNNKNIIFEYNIEKNVKLLFDKDKLNIILSNIFKNCYENLSENDKIIFEEYIDSEKVILEIKDFGKGLNKNEMLRILEKGYSKKDEDSGWGLFIVKFLMQMHGADFEIESEQNNYTKVRLIFKYYENINS</sequence>
<keyword evidence="10 11" id="KW-0472">Membrane</keyword>
<feature type="domain" description="Histidine kinase" evidence="12">
    <location>
        <begin position="328"/>
        <end position="527"/>
    </location>
</feature>
<dbReference type="Pfam" id="PF00512">
    <property type="entry name" value="HisKA"/>
    <property type="match status" value="1"/>
</dbReference>
<dbReference type="InterPro" id="IPR003594">
    <property type="entry name" value="HATPase_dom"/>
</dbReference>
<dbReference type="EMBL" id="VSIX01000035">
    <property type="protein sequence ID" value="TYB31391.1"/>
    <property type="molecule type" value="Genomic_DNA"/>
</dbReference>
<comment type="catalytic activity">
    <reaction evidence="1">
        <text>ATP + protein L-histidine = ADP + protein N-phospho-L-histidine.</text>
        <dbReference type="EC" id="2.7.13.3"/>
    </reaction>
</comment>
<keyword evidence="5" id="KW-0597">Phosphoprotein</keyword>
<dbReference type="Pfam" id="PF02518">
    <property type="entry name" value="HATPase_c"/>
    <property type="match status" value="1"/>
</dbReference>
<dbReference type="EC" id="2.7.13.3" evidence="3"/>
<keyword evidence="7 11" id="KW-0812">Transmembrane</keyword>
<evidence type="ECO:0000256" key="6">
    <source>
        <dbReference type="ARBA" id="ARBA00022679"/>
    </source>
</evidence>
<evidence type="ECO:0000259" key="12">
    <source>
        <dbReference type="PROSITE" id="PS50109"/>
    </source>
</evidence>
<dbReference type="Gene3D" id="6.10.340.10">
    <property type="match status" value="1"/>
</dbReference>
<name>A0A5D0MIP7_9BACT</name>
<dbReference type="GO" id="GO:0004721">
    <property type="term" value="F:phosphoprotein phosphatase activity"/>
    <property type="evidence" value="ECO:0007669"/>
    <property type="project" value="TreeGrafter"/>
</dbReference>
<dbReference type="Pfam" id="PF00672">
    <property type="entry name" value="HAMP"/>
    <property type="match status" value="1"/>
</dbReference>
<dbReference type="InterPro" id="IPR036097">
    <property type="entry name" value="HisK_dim/P_sf"/>
</dbReference>
<dbReference type="InterPro" id="IPR003660">
    <property type="entry name" value="HAMP_dom"/>
</dbReference>
<feature type="transmembrane region" description="Helical" evidence="11">
    <location>
        <begin position="138"/>
        <end position="159"/>
    </location>
</feature>
<dbReference type="Proteomes" id="UP000324143">
    <property type="component" value="Unassembled WGS sequence"/>
</dbReference>
<feature type="domain" description="HAMP" evidence="13">
    <location>
        <begin position="157"/>
        <end position="209"/>
    </location>
</feature>
<dbReference type="Gene3D" id="1.10.287.130">
    <property type="match status" value="1"/>
</dbReference>
<evidence type="ECO:0000313" key="15">
    <source>
        <dbReference type="Proteomes" id="UP000324143"/>
    </source>
</evidence>
<evidence type="ECO:0000259" key="13">
    <source>
        <dbReference type="PROSITE" id="PS50885"/>
    </source>
</evidence>
<dbReference type="GO" id="GO:0005886">
    <property type="term" value="C:plasma membrane"/>
    <property type="evidence" value="ECO:0007669"/>
    <property type="project" value="UniProtKB-SubCell"/>
</dbReference>
<dbReference type="AlphaFoldDB" id="A0A5D0MIP7"/>
<dbReference type="InterPro" id="IPR005467">
    <property type="entry name" value="His_kinase_dom"/>
</dbReference>
<keyword evidence="6" id="KW-0808">Transferase</keyword>
<gene>
    <name evidence="14" type="ORF">FXF47_04435</name>
</gene>
<dbReference type="InterPro" id="IPR003661">
    <property type="entry name" value="HisK_dim/P_dom"/>
</dbReference>
<evidence type="ECO:0000256" key="10">
    <source>
        <dbReference type="ARBA" id="ARBA00023136"/>
    </source>
</evidence>
<dbReference type="SMART" id="SM00387">
    <property type="entry name" value="HATPase_c"/>
    <property type="match status" value="1"/>
</dbReference>
<dbReference type="SUPFAM" id="SSF158472">
    <property type="entry name" value="HAMP domain-like"/>
    <property type="match status" value="1"/>
</dbReference>
<evidence type="ECO:0000256" key="11">
    <source>
        <dbReference type="SAM" id="Phobius"/>
    </source>
</evidence>
<evidence type="ECO:0000256" key="8">
    <source>
        <dbReference type="ARBA" id="ARBA00022777"/>
    </source>
</evidence>
<evidence type="ECO:0000256" key="7">
    <source>
        <dbReference type="ARBA" id="ARBA00022692"/>
    </source>
</evidence>